<keyword evidence="1" id="KW-0472">Membrane</keyword>
<organism evidence="2 3">
    <name type="scientific">Remersonia thermophila</name>
    <dbReference type="NCBI Taxonomy" id="72144"/>
    <lineage>
        <taxon>Eukaryota</taxon>
        <taxon>Fungi</taxon>
        <taxon>Dikarya</taxon>
        <taxon>Ascomycota</taxon>
        <taxon>Pezizomycotina</taxon>
        <taxon>Sordariomycetes</taxon>
        <taxon>Sordariomycetidae</taxon>
        <taxon>Sordariales</taxon>
        <taxon>Sordariales incertae sedis</taxon>
        <taxon>Remersonia</taxon>
    </lineage>
</organism>
<proteinExistence type="predicted"/>
<keyword evidence="3" id="KW-1185">Reference proteome</keyword>
<accession>A0ABR4DFH0</accession>
<dbReference type="Proteomes" id="UP001600064">
    <property type="component" value="Unassembled WGS sequence"/>
</dbReference>
<evidence type="ECO:0000256" key="1">
    <source>
        <dbReference type="SAM" id="Phobius"/>
    </source>
</evidence>
<dbReference type="GeneID" id="98124679"/>
<protein>
    <submittedName>
        <fullName evidence="2">Uncharacterized protein</fullName>
    </submittedName>
</protein>
<name>A0ABR4DFH0_9PEZI</name>
<comment type="caution">
    <text evidence="2">The sequence shown here is derived from an EMBL/GenBank/DDBJ whole genome shotgun (WGS) entry which is preliminary data.</text>
</comment>
<evidence type="ECO:0000313" key="2">
    <source>
        <dbReference type="EMBL" id="KAL2268789.1"/>
    </source>
</evidence>
<reference evidence="2 3" key="1">
    <citation type="journal article" date="2024" name="Commun. Biol.">
        <title>Comparative genomic analysis of thermophilic fungi reveals convergent evolutionary adaptations and gene losses.</title>
        <authorList>
            <person name="Steindorff A.S."/>
            <person name="Aguilar-Pontes M.V."/>
            <person name="Robinson A.J."/>
            <person name="Andreopoulos B."/>
            <person name="LaButti K."/>
            <person name="Kuo A."/>
            <person name="Mondo S."/>
            <person name="Riley R."/>
            <person name="Otillar R."/>
            <person name="Haridas S."/>
            <person name="Lipzen A."/>
            <person name="Grimwood J."/>
            <person name="Schmutz J."/>
            <person name="Clum A."/>
            <person name="Reid I.D."/>
            <person name="Moisan M.C."/>
            <person name="Butler G."/>
            <person name="Nguyen T.T.M."/>
            <person name="Dewar K."/>
            <person name="Conant G."/>
            <person name="Drula E."/>
            <person name="Henrissat B."/>
            <person name="Hansel C."/>
            <person name="Singer S."/>
            <person name="Hutchinson M.I."/>
            <person name="de Vries R.P."/>
            <person name="Natvig D.O."/>
            <person name="Powell A.J."/>
            <person name="Tsang A."/>
            <person name="Grigoriev I.V."/>
        </authorList>
    </citation>
    <scope>NUCLEOTIDE SEQUENCE [LARGE SCALE GENOMIC DNA]</scope>
    <source>
        <strain evidence="2 3">ATCC 22073</strain>
    </source>
</reference>
<feature type="transmembrane region" description="Helical" evidence="1">
    <location>
        <begin position="49"/>
        <end position="68"/>
    </location>
</feature>
<dbReference type="EMBL" id="JAZGUE010000003">
    <property type="protein sequence ID" value="KAL2268789.1"/>
    <property type="molecule type" value="Genomic_DNA"/>
</dbReference>
<keyword evidence="1" id="KW-0812">Transmembrane</keyword>
<evidence type="ECO:0000313" key="3">
    <source>
        <dbReference type="Proteomes" id="UP001600064"/>
    </source>
</evidence>
<gene>
    <name evidence="2" type="ORF">VTJ83DRAFT_3635</name>
</gene>
<keyword evidence="1" id="KW-1133">Transmembrane helix</keyword>
<sequence>MDVPQAALTVLYIAGNAITKQGPAHEGVSYLPPSTLCFGPHHESVQDDVAVLLIIVLLVGIGKCALLFHKLRFMTGVKSLPHSVQGSKKFVIAMGERVGVLVQRIGVHGHGGIFKARNTKGCTDFENAGSADRRSRSREFVCGERTGEWKEKKTWIHQPPNIAQWPGWWCPGSQFVERNVSFRAVIN</sequence>
<dbReference type="RefSeq" id="XP_070867513.1">
    <property type="nucleotide sequence ID" value="XM_071010035.1"/>
</dbReference>